<organism evidence="1 2">
    <name type="scientific">Cupriavidus basilensis</name>
    <dbReference type="NCBI Taxonomy" id="68895"/>
    <lineage>
        <taxon>Bacteria</taxon>
        <taxon>Pseudomonadati</taxon>
        <taxon>Pseudomonadota</taxon>
        <taxon>Betaproteobacteria</taxon>
        <taxon>Burkholderiales</taxon>
        <taxon>Burkholderiaceae</taxon>
        <taxon>Cupriavidus</taxon>
    </lineage>
</organism>
<evidence type="ECO:0000313" key="2">
    <source>
        <dbReference type="Proteomes" id="UP000031843"/>
    </source>
</evidence>
<dbReference type="KEGG" id="cbw:RR42_m2306"/>
<dbReference type="InterPro" id="IPR036909">
    <property type="entry name" value="Cyt_c-like_dom_sf"/>
</dbReference>
<dbReference type="GO" id="GO:0020037">
    <property type="term" value="F:heme binding"/>
    <property type="evidence" value="ECO:0007669"/>
    <property type="project" value="InterPro"/>
</dbReference>
<reference evidence="1 2" key="1">
    <citation type="journal article" date="2015" name="Genome Announc.">
        <title>Complete Genome Sequence of Cupriavidus basilensis 4G11, Isolated from the Oak Ridge Field Research Center Site.</title>
        <authorList>
            <person name="Ray J."/>
            <person name="Waters R.J."/>
            <person name="Skerker J.M."/>
            <person name="Kuehl J.V."/>
            <person name="Price M.N."/>
            <person name="Huang J."/>
            <person name="Chakraborty R."/>
            <person name="Arkin A.P."/>
            <person name="Deutschbauer A."/>
        </authorList>
    </citation>
    <scope>NUCLEOTIDE SEQUENCE [LARGE SCALE GENOMIC DNA]</scope>
    <source>
        <strain evidence="1">4G11</strain>
    </source>
</reference>
<proteinExistence type="predicted"/>
<dbReference type="GO" id="GO:0009055">
    <property type="term" value="F:electron transfer activity"/>
    <property type="evidence" value="ECO:0007669"/>
    <property type="project" value="InterPro"/>
</dbReference>
<gene>
    <name evidence="1" type="ORF">RR42_m2306</name>
</gene>
<dbReference type="EMBL" id="CP010536">
    <property type="protein sequence ID" value="AJG19698.1"/>
    <property type="molecule type" value="Genomic_DNA"/>
</dbReference>
<name>A0A0C4Y9V4_9BURK</name>
<dbReference type="SUPFAM" id="SSF46626">
    <property type="entry name" value="Cytochrome c"/>
    <property type="match status" value="1"/>
</dbReference>
<dbReference type="AlphaFoldDB" id="A0A0C4Y9V4"/>
<protein>
    <submittedName>
        <fullName evidence="1">Quino(Hemo)protein alcohol dehydrogenase, PQQ-dependent</fullName>
    </submittedName>
</protein>
<keyword evidence="2" id="KW-1185">Reference proteome</keyword>
<sequence>MFNGPFVPQGMPDFTGKLTEQDVVKIQAFIQGTADAVRPKKP</sequence>
<evidence type="ECO:0000313" key="1">
    <source>
        <dbReference type="EMBL" id="AJG19698.1"/>
    </source>
</evidence>
<dbReference type="Proteomes" id="UP000031843">
    <property type="component" value="Chromosome main"/>
</dbReference>
<dbReference type="STRING" id="68895.RR42_m2306"/>
<accession>A0A0C4Y9V4</accession>